<keyword evidence="7" id="KW-0997">Cell inner membrane</keyword>
<organism evidence="8 9">
    <name type="scientific">Nitrosomonas stercoris</name>
    <dbReference type="NCBI Taxonomy" id="1444684"/>
    <lineage>
        <taxon>Bacteria</taxon>
        <taxon>Pseudomonadati</taxon>
        <taxon>Pseudomonadota</taxon>
        <taxon>Betaproteobacteria</taxon>
        <taxon>Nitrosomonadales</taxon>
        <taxon>Nitrosomonadaceae</taxon>
        <taxon>Nitrosomonas</taxon>
    </lineage>
</organism>
<gene>
    <name evidence="7" type="primary">ftsB</name>
    <name evidence="8" type="ORF">Nstercoris_00974</name>
</gene>
<feature type="coiled-coil region" evidence="7">
    <location>
        <begin position="29"/>
        <end position="70"/>
    </location>
</feature>
<feature type="topological domain" description="Cytoplasmic" evidence="7">
    <location>
        <begin position="1"/>
        <end position="3"/>
    </location>
</feature>
<keyword evidence="6 7" id="KW-0131">Cell cycle</keyword>
<dbReference type="EMBL" id="AP019755">
    <property type="protein sequence ID" value="BBL34732.1"/>
    <property type="molecule type" value="Genomic_DNA"/>
</dbReference>
<keyword evidence="4 7" id="KW-1133">Transmembrane helix</keyword>
<evidence type="ECO:0000313" key="9">
    <source>
        <dbReference type="Proteomes" id="UP000316473"/>
    </source>
</evidence>
<comment type="function">
    <text evidence="7">Essential cell division protein. May link together the upstream cell division proteins, which are predominantly cytoplasmic, with the downstream cell division proteins, which are predominantly periplasmic.</text>
</comment>
<protein>
    <recommendedName>
        <fullName evidence="7">Cell division protein FtsB</fullName>
    </recommendedName>
</protein>
<keyword evidence="2 7" id="KW-0132">Cell division</keyword>
<sequence length="94" mass="10819">MKMVTGLLIVMLALAQYPLWWGKSSWPEILEMRQQVAALQTNNQVLKNRNTVLEAEVSNLKKGLDAIEELARSELGMVRKDELFFHVIEYEDGK</sequence>
<dbReference type="AlphaFoldDB" id="A0A4Y1YKQ1"/>
<evidence type="ECO:0000256" key="6">
    <source>
        <dbReference type="ARBA" id="ARBA00023306"/>
    </source>
</evidence>
<keyword evidence="5 7" id="KW-0472">Membrane</keyword>
<evidence type="ECO:0000256" key="1">
    <source>
        <dbReference type="ARBA" id="ARBA00022475"/>
    </source>
</evidence>
<dbReference type="HAMAP" id="MF_00599">
    <property type="entry name" value="FtsB"/>
    <property type="match status" value="1"/>
</dbReference>
<keyword evidence="1 7" id="KW-1003">Cell membrane</keyword>
<keyword evidence="9" id="KW-1185">Reference proteome</keyword>
<evidence type="ECO:0000256" key="3">
    <source>
        <dbReference type="ARBA" id="ARBA00022692"/>
    </source>
</evidence>
<comment type="subcellular location">
    <subcellularLocation>
        <location evidence="7">Cell inner membrane</location>
        <topology evidence="7">Single-pass type II membrane protein</topology>
    </subcellularLocation>
    <text evidence="7">Localizes to the division septum.</text>
</comment>
<reference evidence="8 9" key="1">
    <citation type="submission" date="2019-06" db="EMBL/GenBank/DDBJ databases">
        <title>Nitrosomonas stercoris KYUHI-S whole genome shotgun sequence.</title>
        <authorList>
            <person name="Nakagawa T."/>
            <person name="Tsuchiya Y."/>
            <person name="Takahashi R."/>
        </authorList>
    </citation>
    <scope>NUCLEOTIDE SEQUENCE [LARGE SCALE GENOMIC DNA]</scope>
    <source>
        <strain evidence="8 9">KYUHI-S</strain>
    </source>
</reference>
<dbReference type="GO" id="GO:0032153">
    <property type="term" value="C:cell division site"/>
    <property type="evidence" value="ECO:0007669"/>
    <property type="project" value="UniProtKB-UniRule"/>
</dbReference>
<evidence type="ECO:0000313" key="8">
    <source>
        <dbReference type="EMBL" id="BBL34732.1"/>
    </source>
</evidence>
<dbReference type="Pfam" id="PF04977">
    <property type="entry name" value="DivIC"/>
    <property type="match status" value="1"/>
</dbReference>
<dbReference type="GO" id="GO:0030428">
    <property type="term" value="C:cell septum"/>
    <property type="evidence" value="ECO:0007669"/>
    <property type="project" value="TreeGrafter"/>
</dbReference>
<keyword evidence="7" id="KW-0175">Coiled coil</keyword>
<evidence type="ECO:0000256" key="7">
    <source>
        <dbReference type="HAMAP-Rule" id="MF_00599"/>
    </source>
</evidence>
<comment type="similarity">
    <text evidence="7">Belongs to the FtsB family.</text>
</comment>
<accession>A0A4Y1YKQ1</accession>
<feature type="topological domain" description="Periplasmic" evidence="7">
    <location>
        <begin position="22"/>
        <end position="94"/>
    </location>
</feature>
<dbReference type="NCBIfam" id="NF002058">
    <property type="entry name" value="PRK00888.1"/>
    <property type="match status" value="1"/>
</dbReference>
<name>A0A4Y1YKQ1_9PROT</name>
<dbReference type="GO" id="GO:0005886">
    <property type="term" value="C:plasma membrane"/>
    <property type="evidence" value="ECO:0007669"/>
    <property type="project" value="UniProtKB-SubCell"/>
</dbReference>
<dbReference type="InterPro" id="IPR023081">
    <property type="entry name" value="Cell_div_FtsB"/>
</dbReference>
<dbReference type="PANTHER" id="PTHR37485:SF1">
    <property type="entry name" value="CELL DIVISION PROTEIN FTSB"/>
    <property type="match status" value="1"/>
</dbReference>
<keyword evidence="3 7" id="KW-0812">Transmembrane</keyword>
<evidence type="ECO:0000256" key="5">
    <source>
        <dbReference type="ARBA" id="ARBA00023136"/>
    </source>
</evidence>
<dbReference type="GO" id="GO:0043093">
    <property type="term" value="P:FtsZ-dependent cytokinesis"/>
    <property type="evidence" value="ECO:0007669"/>
    <property type="project" value="UniProtKB-UniRule"/>
</dbReference>
<dbReference type="KEGG" id="nst:Nstercoris_00974"/>
<evidence type="ECO:0000256" key="4">
    <source>
        <dbReference type="ARBA" id="ARBA00022989"/>
    </source>
</evidence>
<dbReference type="Proteomes" id="UP000316473">
    <property type="component" value="Chromosome"/>
</dbReference>
<dbReference type="PANTHER" id="PTHR37485">
    <property type="entry name" value="CELL DIVISION PROTEIN FTSB"/>
    <property type="match status" value="1"/>
</dbReference>
<comment type="subunit">
    <text evidence="7">Part of a complex composed of FtsB, FtsL and FtsQ.</text>
</comment>
<proteinExistence type="inferred from homology"/>
<dbReference type="InterPro" id="IPR007060">
    <property type="entry name" value="FtsL/DivIC"/>
</dbReference>
<evidence type="ECO:0000256" key="2">
    <source>
        <dbReference type="ARBA" id="ARBA00022618"/>
    </source>
</evidence>